<reference evidence="2" key="1">
    <citation type="journal article" date="2014" name="Int. J. Syst. Evol. Microbiol.">
        <title>Complete genome sequence of Corynebacterium casei LMG S-19264T (=DSM 44701T), isolated from a smear-ripened cheese.</title>
        <authorList>
            <consortium name="US DOE Joint Genome Institute (JGI-PGF)"/>
            <person name="Walter F."/>
            <person name="Albersmeier A."/>
            <person name="Kalinowski J."/>
            <person name="Ruckert C."/>
        </authorList>
    </citation>
    <scope>NUCLEOTIDE SEQUENCE</scope>
    <source>
        <strain evidence="2">CGMCC 1.15178</strain>
    </source>
</reference>
<name>A0A916ZED9_9BACL</name>
<accession>A0A916ZED9</accession>
<proteinExistence type="predicted"/>
<feature type="transmembrane region" description="Helical" evidence="1">
    <location>
        <begin position="76"/>
        <end position="98"/>
    </location>
</feature>
<feature type="transmembrane region" description="Helical" evidence="1">
    <location>
        <begin position="34"/>
        <end position="56"/>
    </location>
</feature>
<dbReference type="EMBL" id="BMHP01000006">
    <property type="protein sequence ID" value="GGD92550.1"/>
    <property type="molecule type" value="Genomic_DNA"/>
</dbReference>
<evidence type="ECO:0000313" key="2">
    <source>
        <dbReference type="EMBL" id="GGD92550.1"/>
    </source>
</evidence>
<keyword evidence="1" id="KW-0472">Membrane</keyword>
<dbReference type="Pfam" id="PF06612">
    <property type="entry name" value="DUF1146"/>
    <property type="match status" value="1"/>
</dbReference>
<dbReference type="Proteomes" id="UP000612456">
    <property type="component" value="Unassembled WGS sequence"/>
</dbReference>
<comment type="caution">
    <text evidence="2">The sequence shown here is derived from an EMBL/GenBank/DDBJ whole genome shotgun (WGS) entry which is preliminary data.</text>
</comment>
<organism evidence="2 3">
    <name type="scientific">Paenibacillus nasutitermitis</name>
    <dbReference type="NCBI Taxonomy" id="1652958"/>
    <lineage>
        <taxon>Bacteria</taxon>
        <taxon>Bacillati</taxon>
        <taxon>Bacillota</taxon>
        <taxon>Bacilli</taxon>
        <taxon>Bacillales</taxon>
        <taxon>Paenibacillaceae</taxon>
        <taxon>Paenibacillus</taxon>
    </lineage>
</organism>
<keyword evidence="3" id="KW-1185">Reference proteome</keyword>
<dbReference type="InterPro" id="IPR009526">
    <property type="entry name" value="DUF1146"/>
</dbReference>
<evidence type="ECO:0000256" key="1">
    <source>
        <dbReference type="SAM" id="Phobius"/>
    </source>
</evidence>
<keyword evidence="1" id="KW-1133">Transmembrane helix</keyword>
<sequence>MISAFFQAGRGTFFPTFKRPGELEMNMGNVVATAGMHALVSIIIELMCITLAWYVIQDVKLDLFMRRPRSIRARLLQVMIAVIFGHLFAGFVIDYWQWSNLLKGIVE</sequence>
<protein>
    <recommendedName>
        <fullName evidence="4">Integral membrane protein (TIGR02327 family)</fullName>
    </recommendedName>
</protein>
<keyword evidence="1" id="KW-0812">Transmembrane</keyword>
<gene>
    <name evidence="2" type="ORF">GCM10010911_58960</name>
</gene>
<reference evidence="2" key="2">
    <citation type="submission" date="2020-09" db="EMBL/GenBank/DDBJ databases">
        <authorList>
            <person name="Sun Q."/>
            <person name="Zhou Y."/>
        </authorList>
    </citation>
    <scope>NUCLEOTIDE SEQUENCE</scope>
    <source>
        <strain evidence="2">CGMCC 1.15178</strain>
    </source>
</reference>
<dbReference type="AlphaFoldDB" id="A0A916ZED9"/>
<evidence type="ECO:0008006" key="4">
    <source>
        <dbReference type="Google" id="ProtNLM"/>
    </source>
</evidence>
<evidence type="ECO:0000313" key="3">
    <source>
        <dbReference type="Proteomes" id="UP000612456"/>
    </source>
</evidence>